<dbReference type="InterPro" id="IPR036705">
    <property type="entry name" value="Ribosyl_crysJ1_sf"/>
</dbReference>
<accession>A0A8J8NQL9</accession>
<comment type="cofactor">
    <cofactor evidence="1">
        <name>Mg(2+)</name>
        <dbReference type="ChEBI" id="CHEBI:18420"/>
    </cofactor>
    <text evidence="1">Binds 2 magnesium ions per subunit.</text>
</comment>
<keyword evidence="1" id="KW-0460">Magnesium</keyword>
<keyword evidence="1" id="KW-0479">Metal-binding</keyword>
<dbReference type="SUPFAM" id="SSF101478">
    <property type="entry name" value="ADP-ribosylglycohydrolase"/>
    <property type="match status" value="1"/>
</dbReference>
<dbReference type="Pfam" id="PF03747">
    <property type="entry name" value="ADP_ribosyl_GH"/>
    <property type="match status" value="1"/>
</dbReference>
<evidence type="ECO:0008006" key="4">
    <source>
        <dbReference type="Google" id="ProtNLM"/>
    </source>
</evidence>
<reference evidence="2" key="1">
    <citation type="submission" date="2019-06" db="EMBL/GenBank/DDBJ databases">
        <authorList>
            <person name="Zheng W."/>
        </authorList>
    </citation>
    <scope>NUCLEOTIDE SEQUENCE</scope>
    <source>
        <strain evidence="2">QDHG01</strain>
    </source>
</reference>
<gene>
    <name evidence="2" type="ORF">FGO68_gene2351</name>
</gene>
<organism evidence="2 3">
    <name type="scientific">Halteria grandinella</name>
    <dbReference type="NCBI Taxonomy" id="5974"/>
    <lineage>
        <taxon>Eukaryota</taxon>
        <taxon>Sar</taxon>
        <taxon>Alveolata</taxon>
        <taxon>Ciliophora</taxon>
        <taxon>Intramacronucleata</taxon>
        <taxon>Spirotrichea</taxon>
        <taxon>Stichotrichia</taxon>
        <taxon>Sporadotrichida</taxon>
        <taxon>Halteriidae</taxon>
        <taxon>Halteria</taxon>
    </lineage>
</organism>
<proteinExistence type="predicted"/>
<protein>
    <recommendedName>
        <fullName evidence="4">ADP-ribosylglycohydrolase</fullName>
    </recommendedName>
</protein>
<dbReference type="InterPro" id="IPR005502">
    <property type="entry name" value="Ribosyl_crysJ1"/>
</dbReference>
<evidence type="ECO:0000313" key="3">
    <source>
        <dbReference type="Proteomes" id="UP000785679"/>
    </source>
</evidence>
<dbReference type="PANTHER" id="PTHR16222:SF35">
    <property type="entry name" value="ADP-RIBOSYLGLYCOHYDROLASE"/>
    <property type="match status" value="1"/>
</dbReference>
<dbReference type="OrthoDB" id="312812at2759"/>
<feature type="binding site" evidence="1">
    <location>
        <position position="84"/>
    </location>
    <ligand>
        <name>Mg(2+)</name>
        <dbReference type="ChEBI" id="CHEBI:18420"/>
        <label>1</label>
    </ligand>
</feature>
<feature type="binding site" evidence="1">
    <location>
        <position position="296"/>
    </location>
    <ligand>
        <name>Mg(2+)</name>
        <dbReference type="ChEBI" id="CHEBI:18420"/>
        <label>1</label>
    </ligand>
</feature>
<dbReference type="AlphaFoldDB" id="A0A8J8NQL9"/>
<feature type="binding site" evidence="1">
    <location>
        <position position="83"/>
    </location>
    <ligand>
        <name>Mg(2+)</name>
        <dbReference type="ChEBI" id="CHEBI:18420"/>
        <label>1</label>
    </ligand>
</feature>
<feature type="binding site" evidence="1">
    <location>
        <position position="294"/>
    </location>
    <ligand>
        <name>Mg(2+)</name>
        <dbReference type="ChEBI" id="CHEBI:18420"/>
        <label>1</label>
    </ligand>
</feature>
<comment type="caution">
    <text evidence="2">The sequence shown here is derived from an EMBL/GenBank/DDBJ whole genome shotgun (WGS) entry which is preliminary data.</text>
</comment>
<evidence type="ECO:0000313" key="2">
    <source>
        <dbReference type="EMBL" id="TNV78765.1"/>
    </source>
</evidence>
<dbReference type="PANTHER" id="PTHR16222">
    <property type="entry name" value="ADP-RIBOSYLGLYCOHYDROLASE"/>
    <property type="match status" value="1"/>
</dbReference>
<dbReference type="Proteomes" id="UP000785679">
    <property type="component" value="Unassembled WGS sequence"/>
</dbReference>
<feature type="binding site" evidence="1">
    <location>
        <position position="297"/>
    </location>
    <ligand>
        <name>Mg(2+)</name>
        <dbReference type="ChEBI" id="CHEBI:18420"/>
        <label>1</label>
    </ligand>
</feature>
<keyword evidence="3" id="KW-1185">Reference proteome</keyword>
<dbReference type="EMBL" id="RRYP01009885">
    <property type="protein sequence ID" value="TNV78765.1"/>
    <property type="molecule type" value="Genomic_DNA"/>
</dbReference>
<sequence>MQSQNKSHILETSIIETSISQEKSNEDMKDKAYGSVYGAFIGDAAGGYLEFWRGGEITKETIDYAMELNGGGVFQLQPGQVTDDSEMAMCIVHALYKGNQTLILHELSRYFGIWYQSMPFDIGTTTSSALSAIDTDNLDARMSYVQTSKINSLSNGCLMRKTPLAVWGYKLNKQDLYAAVKLETAFTHSRELAIGACYLYCYAIGQLIQGKAAKEVFEEVLDESAKFDQWSDYAENGKCLRQYLEEAKGHARNLHNPMDNMGFLKIAFQWAFHYLYHDVSYHDAQWDILNRGGDTDTNAAIIGGLLGARDGKERLNQNQVKKVLDCFSDPEVYNNVKDFRVNFDLFVPRLHIAESSKINKLESIFQNAPDKLAVINQSVAYGANLCLTELMPGWEHASI</sequence>
<dbReference type="InterPro" id="IPR050792">
    <property type="entry name" value="ADP-ribosylglycohydrolase"/>
</dbReference>
<dbReference type="Gene3D" id="1.10.4080.10">
    <property type="entry name" value="ADP-ribosylation/Crystallin J1"/>
    <property type="match status" value="1"/>
</dbReference>
<name>A0A8J8NQL9_HALGN</name>
<evidence type="ECO:0000256" key="1">
    <source>
        <dbReference type="PIRSR" id="PIRSR605502-1"/>
    </source>
</evidence>
<feature type="binding site" evidence="1">
    <location>
        <position position="82"/>
    </location>
    <ligand>
        <name>Mg(2+)</name>
        <dbReference type="ChEBI" id="CHEBI:18420"/>
        <label>1</label>
    </ligand>
</feature>
<dbReference type="GO" id="GO:0046872">
    <property type="term" value="F:metal ion binding"/>
    <property type="evidence" value="ECO:0007669"/>
    <property type="project" value="UniProtKB-KW"/>
</dbReference>